<keyword evidence="2" id="KW-0378">Hydrolase</keyword>
<protein>
    <submittedName>
        <fullName evidence="2">Carboxypeptidase-like regulatory domain-containing protein</fullName>
    </submittedName>
</protein>
<evidence type="ECO:0000313" key="2">
    <source>
        <dbReference type="EMBL" id="MBC2843488.1"/>
    </source>
</evidence>
<keyword evidence="2" id="KW-0121">Carboxypeptidase</keyword>
<keyword evidence="1" id="KW-0732">Signal</keyword>
<dbReference type="GO" id="GO:0004180">
    <property type="term" value="F:carboxypeptidase activity"/>
    <property type="evidence" value="ECO:0007669"/>
    <property type="project" value="UniProtKB-KW"/>
</dbReference>
<organism evidence="2 3">
    <name type="scientific">Winogradskyella flava</name>
    <dbReference type="NCBI Taxonomy" id="1884876"/>
    <lineage>
        <taxon>Bacteria</taxon>
        <taxon>Pseudomonadati</taxon>
        <taxon>Bacteroidota</taxon>
        <taxon>Flavobacteriia</taxon>
        <taxon>Flavobacteriales</taxon>
        <taxon>Flavobacteriaceae</taxon>
        <taxon>Winogradskyella</taxon>
    </lineage>
</organism>
<gene>
    <name evidence="2" type="ORF">H7F21_00150</name>
</gene>
<evidence type="ECO:0000256" key="1">
    <source>
        <dbReference type="SAM" id="SignalP"/>
    </source>
</evidence>
<dbReference type="Proteomes" id="UP000533900">
    <property type="component" value="Unassembled WGS sequence"/>
</dbReference>
<sequence>MKRIFFLGLLFICFTSMAQTSRKLIIIDDTTEQVVPFANILFSKTDYKGTSTDIDGVFYVPNSVNTITISYVGYETKVLQLEEITSHIIRLKPKVSELDEIVIDGENPAHRIIRKATANKKLNNPERLKSFTYESYDKIIINFGKQKEENDTMRAQIDSVMKGSYLFLTETIAKHKYLKPSFSEDSIIATRSSGFKNPKFAMLANNFQPFSFYDEYIELFETNYLNPISKGSTRKYKFRLKEDYLQGKDTIFVISFEPKANRNFEGLKGLLTINSNKYAVQSVDAKTFNSGKLDVTIQQKYRYVQNNYWFPEQLNFEINIGEDLGSVTYIGKSYLSKITPNAALSKKDFPFVSVTLPENAGLKNDTFWKLNRRDSLNYNEERTYVFIDSLGEKFKFDKITTILPSLLKLRLPLKYVDIDLSRIARYNKYEGTRLGLGIYTNDDIFKNVSIGGYAGYGFKDSAWKYGGEMLVDIPGKKDISISLKYVNDLRETGALSDHRFNHPFSQRNWIASQMDGVESYSIQTDMKLFRNLNWSLGFSNTDVNPLYDYEFLTGATSITNYTNSEFNIGIGYHTKENLVNNFGIISRLPNDAPIFNLYYSRGLKGTFDGDFDYNKFRFTLDHSFLTKGLGKTTYRLDLGYIDNTLPVGLLFTGEGSLDKQIPFVVRNYFQTVTPYEFLSDKYAHLFTVHNFGRLFNNKGYIQPDVLLHNNLGIGSLSNTSSHQLIEFSTKDELFLETGLELQNLIKLPYLNIGYLGFGVGGFYRYGYHHLEKSSDNFAFKFSMGFSFK</sequence>
<feature type="signal peptide" evidence="1">
    <location>
        <begin position="1"/>
        <end position="18"/>
    </location>
</feature>
<dbReference type="InterPro" id="IPR043741">
    <property type="entry name" value="DUF5686"/>
</dbReference>
<reference evidence="2" key="1">
    <citation type="submission" date="2020-08" db="EMBL/GenBank/DDBJ databases">
        <title>Winogradskyella ouciana sp. nov., isolated from the hadal seawater of the Mariana Trench.</title>
        <authorList>
            <person name="He X."/>
        </authorList>
    </citation>
    <scope>NUCLEOTIDE SEQUENCE [LARGE SCALE GENOMIC DNA]</scope>
    <source>
        <strain evidence="2">KCTC 52348</strain>
    </source>
</reference>
<keyword evidence="3" id="KW-1185">Reference proteome</keyword>
<evidence type="ECO:0000313" key="3">
    <source>
        <dbReference type="Proteomes" id="UP000533900"/>
    </source>
</evidence>
<feature type="chain" id="PRO_5032557912" evidence="1">
    <location>
        <begin position="19"/>
        <end position="788"/>
    </location>
</feature>
<comment type="caution">
    <text evidence="2">The sequence shown here is derived from an EMBL/GenBank/DDBJ whole genome shotgun (WGS) entry which is preliminary data.</text>
</comment>
<dbReference type="SUPFAM" id="SSF49464">
    <property type="entry name" value="Carboxypeptidase regulatory domain-like"/>
    <property type="match status" value="1"/>
</dbReference>
<dbReference type="EMBL" id="JACLCP010000001">
    <property type="protein sequence ID" value="MBC2843488.1"/>
    <property type="molecule type" value="Genomic_DNA"/>
</dbReference>
<keyword evidence="2" id="KW-0645">Protease</keyword>
<proteinExistence type="predicted"/>
<name>A0A842IRH7_9FLAO</name>
<dbReference type="AlphaFoldDB" id="A0A842IRH7"/>
<dbReference type="Pfam" id="PF13715">
    <property type="entry name" value="CarbopepD_reg_2"/>
    <property type="match status" value="1"/>
</dbReference>
<dbReference type="RefSeq" id="WP_185787220.1">
    <property type="nucleotide sequence ID" value="NZ_JACLCP010000001.1"/>
</dbReference>
<dbReference type="InterPro" id="IPR008969">
    <property type="entry name" value="CarboxyPept-like_regulatory"/>
</dbReference>
<dbReference type="Pfam" id="PF18939">
    <property type="entry name" value="DUF5686"/>
    <property type="match status" value="1"/>
</dbReference>
<accession>A0A842IRH7</accession>